<feature type="repeat" description="PPR" evidence="3">
    <location>
        <begin position="156"/>
        <end position="186"/>
    </location>
</feature>
<feature type="repeat" description="PPR" evidence="3">
    <location>
        <begin position="469"/>
        <end position="503"/>
    </location>
</feature>
<evidence type="ECO:0000313" key="6">
    <source>
        <dbReference type="Proteomes" id="UP000323000"/>
    </source>
</evidence>
<dbReference type="NCBIfam" id="TIGR00756">
    <property type="entry name" value="PPR"/>
    <property type="match status" value="7"/>
</dbReference>
<dbReference type="PANTHER" id="PTHR47447:SF23">
    <property type="entry name" value="PENTACOTRIPEPTIDE-REPEAT REGION OF PRORP DOMAIN-CONTAINING PROTEIN"/>
    <property type="match status" value="1"/>
</dbReference>
<evidence type="ECO:0000256" key="4">
    <source>
        <dbReference type="SAM" id="MobiDB-lite"/>
    </source>
</evidence>
<reference evidence="6" key="1">
    <citation type="journal article" date="2019" name="Gigascience">
        <title>De novo genome assembly of the endangered Acer yangbiense, a plant species with extremely small populations endemic to Yunnan Province, China.</title>
        <authorList>
            <person name="Yang J."/>
            <person name="Wariss H.M."/>
            <person name="Tao L."/>
            <person name="Zhang R."/>
            <person name="Yun Q."/>
            <person name="Hollingsworth P."/>
            <person name="Dao Z."/>
            <person name="Luo G."/>
            <person name="Guo H."/>
            <person name="Ma Y."/>
            <person name="Sun W."/>
        </authorList>
    </citation>
    <scope>NUCLEOTIDE SEQUENCE [LARGE SCALE GENOMIC DNA]</scope>
    <source>
        <strain evidence="6">cv. Malutang</strain>
    </source>
</reference>
<dbReference type="InterPro" id="IPR011990">
    <property type="entry name" value="TPR-like_helical_dom_sf"/>
</dbReference>
<comment type="similarity">
    <text evidence="1">Belongs to the PPR family. P subfamily.</text>
</comment>
<feature type="region of interest" description="Disordered" evidence="4">
    <location>
        <begin position="520"/>
        <end position="546"/>
    </location>
</feature>
<sequence length="546" mass="63922">MRPLFRPLKIFSRQNFQRKFDFCIHFPINPAKPFSYHSITSLKTLNPYFCPINTRNFEFRFLGRVKTTQFLHSLVDSDETTQFQRYPGDQIAVKVQNVLKNHRNSSEEEIEKALGQFELELTDDLVVDVVNRNRFDWKTTYMFFNWVCKEGGYSPGSSVYNEILDVLGRAKRFDELVQVFDEMSERKGLVNERTYGILLNRYAAAHKVEESIGIFNRRNEFGLTDDSVAFQSLLMWLCRYKHVEEAETLFHSKKNEFGFDIKTWNIILNGWCVMGNVYEAKRFWKDIIASNCTPDSFTGGTFINALTKKGKLAMAMKLFRSMWEKGCHPDVVTCNCVIDALCFKKRIPEALEVFREMSERGRLPNVTTYNTLIKHLCKIRRMEKVYELLDEMEQKGGSCLPNDRTCVFLLKSLRKPEEVPIVLERMERNGCKMNEDAYNLILKMYMNWGSEEGVRYTWNEMEKNGMGPDQRSYTIMIHGLYDMGWLEDALSYFNEMTSKGMIPEPRTEILANTMNIKLKEEGGEHGKKGITNSNKSSRPEHRRIRR</sequence>
<keyword evidence="2" id="KW-0677">Repeat</keyword>
<accession>A0A5C7ICV8</accession>
<feature type="repeat" description="PPR" evidence="3">
    <location>
        <begin position="434"/>
        <end position="468"/>
    </location>
</feature>
<evidence type="ECO:0008006" key="7">
    <source>
        <dbReference type="Google" id="ProtNLM"/>
    </source>
</evidence>
<organism evidence="5 6">
    <name type="scientific">Acer yangbiense</name>
    <dbReference type="NCBI Taxonomy" id="1000413"/>
    <lineage>
        <taxon>Eukaryota</taxon>
        <taxon>Viridiplantae</taxon>
        <taxon>Streptophyta</taxon>
        <taxon>Embryophyta</taxon>
        <taxon>Tracheophyta</taxon>
        <taxon>Spermatophyta</taxon>
        <taxon>Magnoliopsida</taxon>
        <taxon>eudicotyledons</taxon>
        <taxon>Gunneridae</taxon>
        <taxon>Pentapetalae</taxon>
        <taxon>rosids</taxon>
        <taxon>malvids</taxon>
        <taxon>Sapindales</taxon>
        <taxon>Sapindaceae</taxon>
        <taxon>Hippocastanoideae</taxon>
        <taxon>Acereae</taxon>
        <taxon>Acer</taxon>
    </lineage>
</organism>
<gene>
    <name evidence="5" type="ORF">EZV62_008130</name>
</gene>
<name>A0A5C7ICV8_9ROSI</name>
<dbReference type="PANTHER" id="PTHR47447">
    <property type="entry name" value="OS03G0856100 PROTEIN"/>
    <property type="match status" value="1"/>
</dbReference>
<dbReference type="InterPro" id="IPR002885">
    <property type="entry name" value="PPR_rpt"/>
</dbReference>
<feature type="repeat" description="PPR" evidence="3">
    <location>
        <begin position="365"/>
        <end position="399"/>
    </location>
</feature>
<feature type="repeat" description="PPR" evidence="3">
    <location>
        <begin position="260"/>
        <end position="294"/>
    </location>
</feature>
<evidence type="ECO:0000313" key="5">
    <source>
        <dbReference type="EMBL" id="TXG66855.1"/>
    </source>
</evidence>
<feature type="repeat" description="PPR" evidence="3">
    <location>
        <begin position="330"/>
        <end position="364"/>
    </location>
</feature>
<dbReference type="Pfam" id="PF13041">
    <property type="entry name" value="PPR_2"/>
    <property type="match status" value="4"/>
</dbReference>
<evidence type="ECO:0000256" key="1">
    <source>
        <dbReference type="ARBA" id="ARBA00007626"/>
    </source>
</evidence>
<dbReference type="EMBL" id="VAHF01000003">
    <property type="protein sequence ID" value="TXG66855.1"/>
    <property type="molecule type" value="Genomic_DNA"/>
</dbReference>
<protein>
    <recommendedName>
        <fullName evidence="7">Pentacotripeptide-repeat region of PRORP domain-containing protein</fullName>
    </recommendedName>
</protein>
<evidence type="ECO:0000256" key="3">
    <source>
        <dbReference type="PROSITE-ProRule" id="PRU00708"/>
    </source>
</evidence>
<dbReference type="OrthoDB" id="185373at2759"/>
<comment type="caution">
    <text evidence="5">The sequence shown here is derived from an EMBL/GenBank/DDBJ whole genome shotgun (WGS) entry which is preliminary data.</text>
</comment>
<dbReference type="PROSITE" id="PS51375">
    <property type="entry name" value="PPR"/>
    <property type="match status" value="7"/>
</dbReference>
<evidence type="ECO:0000256" key="2">
    <source>
        <dbReference type="ARBA" id="ARBA00022737"/>
    </source>
</evidence>
<keyword evidence="6" id="KW-1185">Reference proteome</keyword>
<dbReference type="Gene3D" id="1.25.40.10">
    <property type="entry name" value="Tetratricopeptide repeat domain"/>
    <property type="match status" value="4"/>
</dbReference>
<dbReference type="AlphaFoldDB" id="A0A5C7ICV8"/>
<dbReference type="Proteomes" id="UP000323000">
    <property type="component" value="Chromosome 3"/>
</dbReference>
<feature type="repeat" description="PPR" evidence="3">
    <location>
        <begin position="295"/>
        <end position="329"/>
    </location>
</feature>
<proteinExistence type="inferred from homology"/>